<organism evidence="2 3">
    <name type="scientific">Pristionchus fissidentatus</name>
    <dbReference type="NCBI Taxonomy" id="1538716"/>
    <lineage>
        <taxon>Eukaryota</taxon>
        <taxon>Metazoa</taxon>
        <taxon>Ecdysozoa</taxon>
        <taxon>Nematoda</taxon>
        <taxon>Chromadorea</taxon>
        <taxon>Rhabditida</taxon>
        <taxon>Rhabditina</taxon>
        <taxon>Diplogasteromorpha</taxon>
        <taxon>Diplogasteroidea</taxon>
        <taxon>Neodiplogasteridae</taxon>
        <taxon>Pristionchus</taxon>
    </lineage>
</organism>
<gene>
    <name evidence="2" type="ORF">PFISCL1PPCAC_14343</name>
</gene>
<evidence type="ECO:0000313" key="2">
    <source>
        <dbReference type="EMBL" id="GMT23046.1"/>
    </source>
</evidence>
<feature type="transmembrane region" description="Helical" evidence="1">
    <location>
        <begin position="147"/>
        <end position="168"/>
    </location>
</feature>
<feature type="non-terminal residue" evidence="2">
    <location>
        <position position="213"/>
    </location>
</feature>
<feature type="transmembrane region" description="Helical" evidence="1">
    <location>
        <begin position="188"/>
        <end position="212"/>
    </location>
</feature>
<evidence type="ECO:0000313" key="3">
    <source>
        <dbReference type="Proteomes" id="UP001432322"/>
    </source>
</evidence>
<dbReference type="AlphaFoldDB" id="A0AAV5VWZ6"/>
<comment type="caution">
    <text evidence="2">The sequence shown here is derived from an EMBL/GenBank/DDBJ whole genome shotgun (WGS) entry which is preliminary data.</text>
</comment>
<evidence type="ECO:0000256" key="1">
    <source>
        <dbReference type="SAM" id="Phobius"/>
    </source>
</evidence>
<sequence length="213" mass="24906">QGVRFLGHDNSKIMFNFYYFLHVMTTLMFASLYFFEIIRCEHKIRAQNISNENLFRGIAICAVFSSNHIILILSVERVYSSVFPAHFEKNSNRVLAYFLAISAVLLTSFYTLMCLTNNLQLFYKHYVPFLDERLPENAQTFSNLMKFMTFSCVFSIVMLCVDIYLNFFRRRVDNTSLAVSYQFAENRRVILILLPIELTNTFLTLITAVSLII</sequence>
<feature type="non-terminal residue" evidence="2">
    <location>
        <position position="1"/>
    </location>
</feature>
<accession>A0AAV5VWZ6</accession>
<name>A0AAV5VWZ6_9BILA</name>
<dbReference type="InterPro" id="IPR053286">
    <property type="entry name" value="Nematode_rcpt-like_srab"/>
</dbReference>
<feature type="transmembrane region" description="Helical" evidence="1">
    <location>
        <begin position="17"/>
        <end position="35"/>
    </location>
</feature>
<feature type="transmembrane region" description="Helical" evidence="1">
    <location>
        <begin position="95"/>
        <end position="115"/>
    </location>
</feature>
<keyword evidence="1" id="KW-1133">Transmembrane helix</keyword>
<keyword evidence="3" id="KW-1185">Reference proteome</keyword>
<dbReference type="PANTHER" id="PTHR46561:SF11">
    <property type="entry name" value="SERPENTINE RECEPTOR CLASS ALPHA_BETA-14"/>
    <property type="match status" value="1"/>
</dbReference>
<keyword evidence="1" id="KW-0812">Transmembrane</keyword>
<protein>
    <recommendedName>
        <fullName evidence="4">Serpentine receptor class gamma</fullName>
    </recommendedName>
</protein>
<evidence type="ECO:0008006" key="4">
    <source>
        <dbReference type="Google" id="ProtNLM"/>
    </source>
</evidence>
<reference evidence="2" key="1">
    <citation type="submission" date="2023-10" db="EMBL/GenBank/DDBJ databases">
        <title>Genome assembly of Pristionchus species.</title>
        <authorList>
            <person name="Yoshida K."/>
            <person name="Sommer R.J."/>
        </authorList>
    </citation>
    <scope>NUCLEOTIDE SEQUENCE</scope>
    <source>
        <strain evidence="2">RS5133</strain>
    </source>
</reference>
<dbReference type="EMBL" id="BTSY01000004">
    <property type="protein sequence ID" value="GMT23046.1"/>
    <property type="molecule type" value="Genomic_DNA"/>
</dbReference>
<keyword evidence="1" id="KW-0472">Membrane</keyword>
<dbReference type="Proteomes" id="UP001432322">
    <property type="component" value="Unassembled WGS sequence"/>
</dbReference>
<dbReference type="PANTHER" id="PTHR46561">
    <property type="entry name" value="SERPENTINE RECEPTOR, CLASS AB (CLASS A-LIKE)-RELATED"/>
    <property type="match status" value="1"/>
</dbReference>
<proteinExistence type="predicted"/>